<dbReference type="Pfam" id="PF03372">
    <property type="entry name" value="Exo_endo_phos"/>
    <property type="match status" value="1"/>
</dbReference>
<sequence>MITALSILSLLLIITAALTLVRHNFWIFKVFEYPRLQKLFLMVGCLVGWIAVWPALTTFHLVLFILLLAFSLFYCSRILPYSTLWPKEIKRMPPSAKNVDLKLFAANVLQDNREYHRLLKQIKDMDADIVFLLETDEGWAQAMKELEATYPYKLLQPIDNTYGLLFYSRLKILSGKVLFRVKEGVPSIDAIVELPNGRPIQIWGLHPEPPVPGENLFSTAKDKELMKVALLARECKLPCIVFGDLNDVAWSHTTKLFRKTSGLLDPRIGRGFYSTFSAHHWWVRFPLDYIFCSTDFGLVRMKRLPPNGSDHFATFVHLVYEPRLEPVQSGLEARKEEIKEAREMATQEVEQ</sequence>
<dbReference type="SUPFAM" id="SSF56219">
    <property type="entry name" value="DNase I-like"/>
    <property type="match status" value="1"/>
</dbReference>
<dbReference type="STRING" id="1302690.BUE76_14365"/>
<name>A0A1M4XU88_9BACT</name>
<protein>
    <submittedName>
        <fullName evidence="3">Uncharacterized conserved protein YafD, endonuclease/exonuclease/phosphatase (EEP) superfamily</fullName>
    </submittedName>
</protein>
<dbReference type="OrthoDB" id="9796594at2"/>
<evidence type="ECO:0000313" key="3">
    <source>
        <dbReference type="EMBL" id="SHE96833.1"/>
    </source>
</evidence>
<gene>
    <name evidence="3" type="ORF">SAMN05444008_10437</name>
</gene>
<keyword evidence="1" id="KW-1133">Transmembrane helix</keyword>
<dbReference type="GO" id="GO:0004527">
    <property type="term" value="F:exonuclease activity"/>
    <property type="evidence" value="ECO:0007669"/>
    <property type="project" value="UniProtKB-KW"/>
</dbReference>
<dbReference type="EMBL" id="FQUO01000004">
    <property type="protein sequence ID" value="SHE96833.1"/>
    <property type="molecule type" value="Genomic_DNA"/>
</dbReference>
<dbReference type="InterPro" id="IPR005135">
    <property type="entry name" value="Endo/exonuclease/phosphatase"/>
</dbReference>
<keyword evidence="1" id="KW-0472">Membrane</keyword>
<dbReference type="GO" id="GO:0004519">
    <property type="term" value="F:endonuclease activity"/>
    <property type="evidence" value="ECO:0007669"/>
    <property type="project" value="UniProtKB-KW"/>
</dbReference>
<accession>A0A1M4XU88</accession>
<feature type="transmembrane region" description="Helical" evidence="1">
    <location>
        <begin position="39"/>
        <end position="56"/>
    </location>
</feature>
<keyword evidence="3" id="KW-0540">Nuclease</keyword>
<keyword evidence="4" id="KW-1185">Reference proteome</keyword>
<reference evidence="3 4" key="1">
    <citation type="submission" date="2016-11" db="EMBL/GenBank/DDBJ databases">
        <authorList>
            <person name="Jaros S."/>
            <person name="Januszkiewicz K."/>
            <person name="Wedrychowicz H."/>
        </authorList>
    </citation>
    <scope>NUCLEOTIDE SEQUENCE [LARGE SCALE GENOMIC DNA]</scope>
    <source>
        <strain evidence="3 4">DSM 26897</strain>
    </source>
</reference>
<keyword evidence="1" id="KW-0812">Transmembrane</keyword>
<feature type="transmembrane region" description="Helical" evidence="1">
    <location>
        <begin position="6"/>
        <end position="27"/>
    </location>
</feature>
<dbReference type="InterPro" id="IPR036691">
    <property type="entry name" value="Endo/exonu/phosph_ase_sf"/>
</dbReference>
<keyword evidence="3" id="KW-0269">Exonuclease</keyword>
<evidence type="ECO:0000256" key="1">
    <source>
        <dbReference type="SAM" id="Phobius"/>
    </source>
</evidence>
<organism evidence="3 4">
    <name type="scientific">Cnuella takakiae</name>
    <dbReference type="NCBI Taxonomy" id="1302690"/>
    <lineage>
        <taxon>Bacteria</taxon>
        <taxon>Pseudomonadati</taxon>
        <taxon>Bacteroidota</taxon>
        <taxon>Chitinophagia</taxon>
        <taxon>Chitinophagales</taxon>
        <taxon>Chitinophagaceae</taxon>
        <taxon>Cnuella</taxon>
    </lineage>
</organism>
<keyword evidence="3" id="KW-0378">Hydrolase</keyword>
<dbReference type="RefSeq" id="WP_073041089.1">
    <property type="nucleotide sequence ID" value="NZ_FQUO01000004.1"/>
</dbReference>
<dbReference type="Proteomes" id="UP000184368">
    <property type="component" value="Unassembled WGS sequence"/>
</dbReference>
<keyword evidence="3" id="KW-0255">Endonuclease</keyword>
<dbReference type="AlphaFoldDB" id="A0A1M4XU88"/>
<feature type="domain" description="Endonuclease/exonuclease/phosphatase" evidence="2">
    <location>
        <begin position="107"/>
        <end position="311"/>
    </location>
</feature>
<dbReference type="Gene3D" id="3.60.10.10">
    <property type="entry name" value="Endonuclease/exonuclease/phosphatase"/>
    <property type="match status" value="1"/>
</dbReference>
<evidence type="ECO:0000313" key="4">
    <source>
        <dbReference type="Proteomes" id="UP000184368"/>
    </source>
</evidence>
<proteinExistence type="predicted"/>
<evidence type="ECO:0000259" key="2">
    <source>
        <dbReference type="Pfam" id="PF03372"/>
    </source>
</evidence>